<dbReference type="InterPro" id="IPR023213">
    <property type="entry name" value="CAT-like_dom_sf"/>
</dbReference>
<dbReference type="Gene3D" id="3.30.300.30">
    <property type="match status" value="2"/>
</dbReference>
<keyword evidence="4" id="KW-0175">Coiled coil</keyword>
<dbReference type="Pfam" id="PF00975">
    <property type="entry name" value="Thioesterase"/>
    <property type="match status" value="1"/>
</dbReference>
<name>A0ABW4IRP0_9ACTN</name>
<evidence type="ECO:0000256" key="1">
    <source>
        <dbReference type="ARBA" id="ARBA00001957"/>
    </source>
</evidence>
<dbReference type="PROSITE" id="PS00455">
    <property type="entry name" value="AMP_BINDING"/>
    <property type="match status" value="2"/>
</dbReference>
<dbReference type="InterPro" id="IPR020806">
    <property type="entry name" value="PKS_PP-bd"/>
</dbReference>
<dbReference type="Gene3D" id="3.40.50.1820">
    <property type="entry name" value="alpha/beta hydrolase"/>
    <property type="match status" value="1"/>
</dbReference>
<dbReference type="SUPFAM" id="SSF53474">
    <property type="entry name" value="alpha/beta-Hydrolases"/>
    <property type="match status" value="1"/>
</dbReference>
<evidence type="ECO:0000313" key="8">
    <source>
        <dbReference type="Proteomes" id="UP001597261"/>
    </source>
</evidence>
<dbReference type="PROSITE" id="PS50075">
    <property type="entry name" value="CARRIER"/>
    <property type="match status" value="2"/>
</dbReference>
<dbReference type="Gene3D" id="1.10.1200.10">
    <property type="entry name" value="ACP-like"/>
    <property type="match status" value="2"/>
</dbReference>
<evidence type="ECO:0000256" key="2">
    <source>
        <dbReference type="ARBA" id="ARBA00022450"/>
    </source>
</evidence>
<dbReference type="InterPro" id="IPR036736">
    <property type="entry name" value="ACP-like_sf"/>
</dbReference>
<dbReference type="SUPFAM" id="SSF47336">
    <property type="entry name" value="ACP-like"/>
    <property type="match status" value="2"/>
</dbReference>
<dbReference type="Pfam" id="PF00550">
    <property type="entry name" value="PP-binding"/>
    <property type="match status" value="2"/>
</dbReference>
<accession>A0ABW4IRP0</accession>
<keyword evidence="2" id="KW-0596">Phosphopantetheine</keyword>
<dbReference type="Gene3D" id="3.40.50.12780">
    <property type="entry name" value="N-terminal domain of ligase-like"/>
    <property type="match status" value="2"/>
</dbReference>
<dbReference type="Pfam" id="PF13193">
    <property type="entry name" value="AMP-binding_C"/>
    <property type="match status" value="2"/>
</dbReference>
<dbReference type="CDD" id="cd19531">
    <property type="entry name" value="LCL_NRPS-like"/>
    <property type="match status" value="1"/>
</dbReference>
<dbReference type="EMBL" id="JBHUDX010000030">
    <property type="protein sequence ID" value="MFD1659199.1"/>
    <property type="molecule type" value="Genomic_DNA"/>
</dbReference>
<organism evidence="7 8">
    <name type="scientific">Streptomyces caeni</name>
    <dbReference type="NCBI Taxonomy" id="2307231"/>
    <lineage>
        <taxon>Bacteria</taxon>
        <taxon>Bacillati</taxon>
        <taxon>Actinomycetota</taxon>
        <taxon>Actinomycetes</taxon>
        <taxon>Kitasatosporales</taxon>
        <taxon>Streptomycetaceae</taxon>
        <taxon>Streptomyces</taxon>
    </lineage>
</organism>
<dbReference type="Proteomes" id="UP001597261">
    <property type="component" value="Unassembled WGS sequence"/>
</dbReference>
<dbReference type="Gene3D" id="3.30.559.10">
    <property type="entry name" value="Chloramphenicol acetyltransferase-like domain"/>
    <property type="match status" value="2"/>
</dbReference>
<dbReference type="Gene3D" id="3.30.559.30">
    <property type="entry name" value="Nonribosomal peptide synthetase, condensation domain"/>
    <property type="match status" value="2"/>
</dbReference>
<comment type="cofactor">
    <cofactor evidence="1">
        <name>pantetheine 4'-phosphate</name>
        <dbReference type="ChEBI" id="CHEBI:47942"/>
    </cofactor>
</comment>
<feature type="region of interest" description="Disordered" evidence="5">
    <location>
        <begin position="485"/>
        <end position="510"/>
    </location>
</feature>
<dbReference type="NCBIfam" id="TIGR01733">
    <property type="entry name" value="AA-adenyl-dom"/>
    <property type="match status" value="2"/>
</dbReference>
<keyword evidence="8" id="KW-1185">Reference proteome</keyword>
<feature type="region of interest" description="Disordered" evidence="5">
    <location>
        <begin position="28"/>
        <end position="48"/>
    </location>
</feature>
<evidence type="ECO:0000259" key="6">
    <source>
        <dbReference type="PROSITE" id="PS50075"/>
    </source>
</evidence>
<protein>
    <submittedName>
        <fullName evidence="7">Amino acid adenylation domain-containing protein</fullName>
    </submittedName>
</protein>
<dbReference type="SMART" id="SM00824">
    <property type="entry name" value="PKS_TE"/>
    <property type="match status" value="1"/>
</dbReference>
<comment type="caution">
    <text evidence="7">The sequence shown here is derived from an EMBL/GenBank/DDBJ whole genome shotgun (WGS) entry which is preliminary data.</text>
</comment>
<evidence type="ECO:0000256" key="5">
    <source>
        <dbReference type="SAM" id="MobiDB-lite"/>
    </source>
</evidence>
<proteinExistence type="predicted"/>
<dbReference type="CDD" id="cd05930">
    <property type="entry name" value="A_NRPS"/>
    <property type="match status" value="1"/>
</dbReference>
<evidence type="ECO:0000256" key="4">
    <source>
        <dbReference type="SAM" id="Coils"/>
    </source>
</evidence>
<dbReference type="SUPFAM" id="SSF52777">
    <property type="entry name" value="CoA-dependent acyltransferases"/>
    <property type="match status" value="4"/>
</dbReference>
<feature type="compositionally biased region" description="Basic and acidic residues" evidence="5">
    <location>
        <begin position="34"/>
        <end position="48"/>
    </location>
</feature>
<dbReference type="InterPro" id="IPR000873">
    <property type="entry name" value="AMP-dep_synth/lig_dom"/>
</dbReference>
<reference evidence="8" key="1">
    <citation type="journal article" date="2019" name="Int. J. Syst. Evol. Microbiol.">
        <title>The Global Catalogue of Microorganisms (GCM) 10K type strain sequencing project: providing services to taxonomists for standard genome sequencing and annotation.</title>
        <authorList>
            <consortium name="The Broad Institute Genomics Platform"/>
            <consortium name="The Broad Institute Genome Sequencing Center for Infectious Disease"/>
            <person name="Wu L."/>
            <person name="Ma J."/>
        </authorList>
    </citation>
    <scope>NUCLEOTIDE SEQUENCE [LARGE SCALE GENOMIC DNA]</scope>
    <source>
        <strain evidence="8">CGMCC 1.12470</strain>
    </source>
</reference>
<feature type="domain" description="Carrier" evidence="6">
    <location>
        <begin position="2063"/>
        <end position="2137"/>
    </location>
</feature>
<sequence length="2417" mass="261152">MTTSDVRPGPLAVGGGLSPAARRLLEQRLSGRSGNRDDGPARVRPRPDRIPLSAAQQRLYFLDRLDPGAPTYLLPAAWRFTGPLDVPALRAAVADLVARHEQLRVVFPEHEGVPCQRVLTADAAVLDVTEASAPSGEERERLLTAAVHAVAVRPFDLAREPAFRATLVRAADDDHVLVLGMHHIVSDGWSLDLLVRDLTELYRARTEGRGHRLPELPLDYTDYAIWQCDADRSAALDHWRTRLAGLAPLELPTDHPRPDTPSRLGAAHRVTLPPALTAALAALGRSAGTTPYMTVLAAFQAALAFHSGQHDIAVATVVANRERAETEQLVGFFVNTLVLRGDFSDDPTPAVLLARTRETVLEAFSHQSVPFEEVVDALSPERDLTRNPLTQVLYTHTETGASGISLGGIRGVPYPIDLTTAKFDLTLDLRDGDGRTDLVFVYRPDLFEETTVAALARHTVALLEAFCAGPDTPLSAVDPLTPAERAHLLGPDGPARAGHDDACPAPRTAPDRLTDHIAATPHALAVSGSGRALTYAQLDAEASALARRLRAAGITRGSLVGVCLDRTPDLAVALLAVWRAGAAYLPLDPSHPKARREFSVTDAGVDWIVTDTATRATVDDLPVRVIVLDADDDRAPEQSGDILPDPDDLAYVIYTSGSTGRPKGVEITHGNLAWLLGAADRHFDFGPADVWTLMHSPAFDFSVWELWAPLTSGGRVVVLTAEEARDPAAVHRVLREDHVTVLNQTPAAFKGLRAHLRDTGADFTGLALRTVVFGGDAFDVRDYRDWFTTPGPRPALVNMYGITETTVHVTIRTITEHDVDGATRSPIGRPLAGQHGYVLDPWGRLVPPGSIGELYVSGGGVARGYRNRSELTAERFLDDPFGAPGTRMYRTGDLVRVLPDGRLGYVGRADHQVKIRGYRIEPGEIETALRVLPGVRDAAVVARRDGDTARLAAHVVTPEGRPLDPPALREGLRLTLPDYMVPALFVRHDRLPLTANGKVDRAALASVRPDRAGQRAHVPPRGPAEQALAGVWSQVLGVEHVSRTDNFFDLGGDSILALRLVGLGRLAGLGFTVADVFRSRTLAALATLVRNAGDTPDPVAPFSQLDPADADRLPEQLADAYPLTMLQAGMLHEMLADPRRGAYHNVTDLKITVPEGLDLDAFQAAVDAMVAGHPILRTSVDLVSYREPLQLVHRSAHLPVGYTDLRGLPREEQRARLRAFVDAEFERRFDLAAAPLVRIHLHHVTDHDLRLVLTDCHVVLDGWSLTSLVADLLALHREAVAHRTAPQPPDSPAFAEYVALERAALDSEESLGYWRDRLAELRPVTLRRRPAGEAGGEPPVHEARRSYAHLAERIGALAKQAGVPRRTVLMTAFHHTMSLFADRDADAAGHSIGLVTNGRPEVPGADRMRGLFLNTVPFGVARPRGSWLSYLRDVFAAEQEMMPHRRVPLVRIAALRPTEPRLTDTVFNYVNFHRLSHESWDDSLEIARTMFPLLVNASVNAFTLDADPEFVAPATAEQLADVYRAQLEAMVADPHAPVTRPALTGRARTIALDVWARGPQTPSSPLLLHQHMAEHARRTPHAVAVEHSGWQMTYAELQEQAEQLARRLRRLGVGPETVVGICAQRGPDLVRAAFGVLRSGGAFVPLDPQHPAERLAFMAEDSGMRVLLTQRALDGTVPFDGPVIHLDEPAAPVGPVPGREPDADTLAYIIYTSGSTGTPKGVAIPHRGLSNMIEGQRDLIRPTPGDRVLQFASFGFDASILELTWSLANGGRLVTAPKDDLRPGPDLARTLREARVTGAMLPPSALAVLGGDDFPDLRVLQVAGEACPAELADTWSRGRRFHNVYGLTETSVWSVAAELRPGQGHPPIGTPIRNTRIHVLDDDLQPVPAGVPGEIHLGGQAVGRGYLGRPALTAATYVPDPYGAPGERLCRTGDVGTHRPDGSVEWLGRRDAQVKLRGFRIELGEIEHALRRLPEVSQAVVLHRTDLPGGEPALVAYLVVHGPGRPTSEELRGALRSSLPAYMVPARFVLLDEMPVNRSGKIDKRALPLPPTELERADTGYAAPSTPAEKILAEIWRDVLGLSRIGVHDDFFRIGGSSLSTVRVSLMAAGRGLPVSVGDLIEYPTIARLAEHATRAAGDGLPAVVTSEVRLREGTGEPLWCVHPTGGSAAWFVPLARALPPGRPVHAFQARGLLGGVDPSTVTGIAANYVAEITERGGTGPHAVLGWSMGANIALEMATQLHRAGHTVAPLVLIEPYLPNTAARERLNGVTADLREALRLRDRLRGMPPSPQRERATAELTATLLGAGMSPAEAALVEGAPIEVWHSLLAALAAYEVRPYPGPVHLVVGSEAAGLPRGRTMPGLDVDYDTYVERWRAVAGGGLTLHISDGDHMSMMAEPRVAEIAELLVTIQAGDLR</sequence>
<dbReference type="InterPro" id="IPR020845">
    <property type="entry name" value="AMP-binding_CS"/>
</dbReference>
<dbReference type="SMART" id="SM00823">
    <property type="entry name" value="PKS_PP"/>
    <property type="match status" value="2"/>
</dbReference>
<evidence type="ECO:0000313" key="7">
    <source>
        <dbReference type="EMBL" id="MFD1659199.1"/>
    </source>
</evidence>
<dbReference type="CDD" id="cd17643">
    <property type="entry name" value="A_NRPS_Cytc1-like"/>
    <property type="match status" value="1"/>
</dbReference>
<dbReference type="InterPro" id="IPR020802">
    <property type="entry name" value="TesA-like"/>
</dbReference>
<dbReference type="PANTHER" id="PTHR45527">
    <property type="entry name" value="NONRIBOSOMAL PEPTIDE SYNTHETASE"/>
    <property type="match status" value="1"/>
</dbReference>
<gene>
    <name evidence="7" type="ORF">ACFSL4_13545</name>
</gene>
<dbReference type="InterPro" id="IPR029058">
    <property type="entry name" value="AB_hydrolase_fold"/>
</dbReference>
<dbReference type="Pfam" id="PF00501">
    <property type="entry name" value="AMP-binding"/>
    <property type="match status" value="2"/>
</dbReference>
<dbReference type="InterPro" id="IPR025110">
    <property type="entry name" value="AMP-bd_C"/>
</dbReference>
<dbReference type="InterPro" id="IPR042099">
    <property type="entry name" value="ANL_N_sf"/>
</dbReference>
<evidence type="ECO:0000256" key="3">
    <source>
        <dbReference type="ARBA" id="ARBA00022553"/>
    </source>
</evidence>
<feature type="coiled-coil region" evidence="4">
    <location>
        <begin position="1587"/>
        <end position="1614"/>
    </location>
</feature>
<dbReference type="InterPro" id="IPR001242">
    <property type="entry name" value="Condensation_dom"/>
</dbReference>
<dbReference type="PANTHER" id="PTHR45527:SF1">
    <property type="entry name" value="FATTY ACID SYNTHASE"/>
    <property type="match status" value="1"/>
</dbReference>
<dbReference type="SUPFAM" id="SSF56801">
    <property type="entry name" value="Acetyl-CoA synthetase-like"/>
    <property type="match status" value="2"/>
</dbReference>
<dbReference type="InterPro" id="IPR045851">
    <property type="entry name" value="AMP-bd_C_sf"/>
</dbReference>
<feature type="domain" description="Carrier" evidence="6">
    <location>
        <begin position="1019"/>
        <end position="1093"/>
    </location>
</feature>
<dbReference type="RefSeq" id="WP_381082100.1">
    <property type="nucleotide sequence ID" value="NZ_JBHUDX010000030.1"/>
</dbReference>
<dbReference type="InterPro" id="IPR009081">
    <property type="entry name" value="PP-bd_ACP"/>
</dbReference>
<keyword evidence="3" id="KW-0597">Phosphoprotein</keyword>
<dbReference type="InterPro" id="IPR010071">
    <property type="entry name" value="AA_adenyl_dom"/>
</dbReference>
<dbReference type="InterPro" id="IPR001031">
    <property type="entry name" value="Thioesterase"/>
</dbReference>
<dbReference type="Pfam" id="PF00668">
    <property type="entry name" value="Condensation"/>
    <property type="match status" value="2"/>
</dbReference>